<name>A0AAU7AXU6_9ACTN</name>
<dbReference type="KEGG" id="parq:DSM112329_03302"/>
<dbReference type="FunFam" id="3.30.300.30:FF:000008">
    <property type="entry name" value="2,3-dihydroxybenzoate-AMP ligase"/>
    <property type="match status" value="1"/>
</dbReference>
<dbReference type="InterPro" id="IPR000873">
    <property type="entry name" value="AMP-dep_synth/lig_dom"/>
</dbReference>
<evidence type="ECO:0000256" key="1">
    <source>
        <dbReference type="ARBA" id="ARBA00006432"/>
    </source>
</evidence>
<gene>
    <name evidence="5" type="primary">lcfB_5</name>
    <name evidence="5" type="ORF">DSM112329_03302</name>
</gene>
<comment type="similarity">
    <text evidence="1">Belongs to the ATP-dependent AMP-binding enzyme family.</text>
</comment>
<dbReference type="GO" id="GO:0031956">
    <property type="term" value="F:medium-chain fatty acid-CoA ligase activity"/>
    <property type="evidence" value="ECO:0007669"/>
    <property type="project" value="TreeGrafter"/>
</dbReference>
<dbReference type="InterPro" id="IPR045851">
    <property type="entry name" value="AMP-bd_C_sf"/>
</dbReference>
<dbReference type="PANTHER" id="PTHR43201">
    <property type="entry name" value="ACYL-COA SYNTHETASE"/>
    <property type="match status" value="1"/>
</dbReference>
<dbReference type="Gene3D" id="3.30.300.30">
    <property type="match status" value="1"/>
</dbReference>
<dbReference type="Pfam" id="PF13193">
    <property type="entry name" value="AMP-binding_C"/>
    <property type="match status" value="1"/>
</dbReference>
<dbReference type="GO" id="GO:0004467">
    <property type="term" value="F:long-chain fatty acid-CoA ligase activity"/>
    <property type="evidence" value="ECO:0007669"/>
    <property type="project" value="UniProtKB-EC"/>
</dbReference>
<dbReference type="InterPro" id="IPR025110">
    <property type="entry name" value="AMP-bd_C"/>
</dbReference>
<dbReference type="EC" id="6.2.1.3" evidence="5"/>
<protein>
    <submittedName>
        <fullName evidence="5">Long-chain-fatty-acid--CoA ligase</fullName>
        <ecNumber evidence="5">6.2.1.3</ecNumber>
    </submittedName>
</protein>
<dbReference type="RefSeq" id="WP_354697665.1">
    <property type="nucleotide sequence ID" value="NZ_CP114014.1"/>
</dbReference>
<dbReference type="PANTHER" id="PTHR43201:SF5">
    <property type="entry name" value="MEDIUM-CHAIN ACYL-COA LIGASE ACSF2, MITOCHONDRIAL"/>
    <property type="match status" value="1"/>
</dbReference>
<evidence type="ECO:0000259" key="4">
    <source>
        <dbReference type="Pfam" id="PF13193"/>
    </source>
</evidence>
<dbReference type="InterPro" id="IPR020845">
    <property type="entry name" value="AMP-binding_CS"/>
</dbReference>
<dbReference type="EMBL" id="CP114014">
    <property type="protein sequence ID" value="XAY06431.1"/>
    <property type="molecule type" value="Genomic_DNA"/>
</dbReference>
<dbReference type="Gene3D" id="3.40.50.12780">
    <property type="entry name" value="N-terminal domain of ligase-like"/>
    <property type="match status" value="1"/>
</dbReference>
<dbReference type="SUPFAM" id="SSF56801">
    <property type="entry name" value="Acetyl-CoA synthetase-like"/>
    <property type="match status" value="1"/>
</dbReference>
<dbReference type="PROSITE" id="PS00455">
    <property type="entry name" value="AMP_BINDING"/>
    <property type="match status" value="1"/>
</dbReference>
<keyword evidence="2 5" id="KW-0436">Ligase</keyword>
<accession>A0AAU7AXU6</accession>
<feature type="domain" description="AMP-dependent synthetase/ligase" evidence="3">
    <location>
        <begin position="17"/>
        <end position="355"/>
    </location>
</feature>
<proteinExistence type="inferred from homology"/>
<feature type="domain" description="AMP-binding enzyme C-terminal" evidence="4">
    <location>
        <begin position="406"/>
        <end position="481"/>
    </location>
</feature>
<organism evidence="5">
    <name type="scientific">Paraconexibacter sp. AEG42_29</name>
    <dbReference type="NCBI Taxonomy" id="2997339"/>
    <lineage>
        <taxon>Bacteria</taxon>
        <taxon>Bacillati</taxon>
        <taxon>Actinomycetota</taxon>
        <taxon>Thermoleophilia</taxon>
        <taxon>Solirubrobacterales</taxon>
        <taxon>Paraconexibacteraceae</taxon>
        <taxon>Paraconexibacter</taxon>
    </lineage>
</organism>
<evidence type="ECO:0000259" key="3">
    <source>
        <dbReference type="Pfam" id="PF00501"/>
    </source>
</evidence>
<dbReference type="Pfam" id="PF00501">
    <property type="entry name" value="AMP-binding"/>
    <property type="match status" value="1"/>
</dbReference>
<evidence type="ECO:0000313" key="5">
    <source>
        <dbReference type="EMBL" id="XAY06431.1"/>
    </source>
</evidence>
<sequence>MSATSPFDITHFGALPEARAAADPAAPAVQDDNTELDNAGLLDRVNRAAAALQRRGIGAGDVVAVILPNRAELIITLFATWRLGAAVNPVNPTLTGPEMQYQLDDAGSKVVVADGAAVEGQLMAVEELSEDVGDTVLPDMPTTLDSLSLLIYTSGTTGKPKGVMLDQSNLMAMCQSAGAAFHISPADHSLLILPLFHANGIVAGTLTPLLAGGRVTVASRFSPKTFFGLVEKAQPTYFSAVPAIYAMLTTLPEAETANTESLRFVVCGAAPAPVELIERVESQFGVVLIEGYGLSEGTCASTINPIEGVRKPGTVGPAMPGQEVRLMDPDGGFVDEVGERGEVVIRGPVVMQGYLNKPEETAKTIDKDGWLHTGDVGTFDEDGYLKIVDRIKDMIIRGGENIYPKEIESTIYTHPEILEAAVIGRPDDVLGEVVVAYVSLRPDATVTVDELHQLCKDNLAKYKLPVLIEVLDEIPKNPVGKIDKPTLRKRSVSATA</sequence>
<dbReference type="AlphaFoldDB" id="A0AAU7AXU6"/>
<dbReference type="InterPro" id="IPR042099">
    <property type="entry name" value="ANL_N_sf"/>
</dbReference>
<reference evidence="5" key="1">
    <citation type="submission" date="2022-12" db="EMBL/GenBank/DDBJ databases">
        <title>Paraconexibacter alkalitolerans sp. nov. and Baekduia alba sp. nov., isolated from soil and emended description of the genera Paraconexibacter (Chun et al., 2020) and Baekduia (An et al., 2020).</title>
        <authorList>
            <person name="Vieira S."/>
            <person name="Huber K.J."/>
            <person name="Geppert A."/>
            <person name="Wolf J."/>
            <person name="Neumann-Schaal M."/>
            <person name="Muesken M."/>
            <person name="Overmann J."/>
        </authorList>
    </citation>
    <scope>NUCLEOTIDE SEQUENCE</scope>
    <source>
        <strain evidence="5">AEG42_29</strain>
    </source>
</reference>
<evidence type="ECO:0000256" key="2">
    <source>
        <dbReference type="ARBA" id="ARBA00022598"/>
    </source>
</evidence>